<evidence type="ECO:0000313" key="2">
    <source>
        <dbReference type="EMBL" id="AFY91407.1"/>
    </source>
</evidence>
<feature type="signal peptide" evidence="1">
    <location>
        <begin position="1"/>
        <end position="24"/>
    </location>
</feature>
<feature type="chain" id="PRO_5003937068" evidence="1">
    <location>
        <begin position="25"/>
        <end position="138"/>
    </location>
</feature>
<gene>
    <name evidence="2" type="ORF">Cha6605_0100</name>
</gene>
<organism evidence="2 3">
    <name type="scientific">Chamaesiphon minutus (strain ATCC 27169 / PCC 6605)</name>
    <dbReference type="NCBI Taxonomy" id="1173020"/>
    <lineage>
        <taxon>Bacteria</taxon>
        <taxon>Bacillati</taxon>
        <taxon>Cyanobacteriota</taxon>
        <taxon>Cyanophyceae</taxon>
        <taxon>Gomontiellales</taxon>
        <taxon>Chamaesiphonaceae</taxon>
        <taxon>Chamaesiphon</taxon>
    </lineage>
</organism>
<reference evidence="2 3" key="1">
    <citation type="submission" date="2012-05" db="EMBL/GenBank/DDBJ databases">
        <title>Finished chromosome of genome of Chamaesiphon sp. PCC 6605.</title>
        <authorList>
            <consortium name="US DOE Joint Genome Institute"/>
            <person name="Gugger M."/>
            <person name="Coursin T."/>
            <person name="Rippka R."/>
            <person name="Tandeau De Marsac N."/>
            <person name="Huntemann M."/>
            <person name="Wei C.-L."/>
            <person name="Han J."/>
            <person name="Detter J.C."/>
            <person name="Han C."/>
            <person name="Tapia R."/>
            <person name="Chen A."/>
            <person name="Kyrpides N."/>
            <person name="Mavromatis K."/>
            <person name="Markowitz V."/>
            <person name="Szeto E."/>
            <person name="Ivanova N."/>
            <person name="Pagani I."/>
            <person name="Pati A."/>
            <person name="Goodwin L."/>
            <person name="Nordberg H.P."/>
            <person name="Cantor M.N."/>
            <person name="Hua S.X."/>
            <person name="Woyke T."/>
            <person name="Kerfeld C.A."/>
        </authorList>
    </citation>
    <scope>NUCLEOTIDE SEQUENCE [LARGE SCALE GENOMIC DNA]</scope>
    <source>
        <strain evidence="3">ATCC 27169 / PCC 6605</strain>
    </source>
</reference>
<sequence>MSKSLPLLLLGSVSSLLLSEIAIAQTPDLSVSNAKVPKPATVSTKIPNVAGTWKVSLGEEGRTATYVFSQKGNELTGTMKGLPFGDMPIAGTIANDGKVSFAGKMRGIKFSFAGTLAGQTIKGTADLPIGRKNWTASR</sequence>
<name>K9U8K6_CHAP6</name>
<dbReference type="HOGENOM" id="CLU_1851548_0_0_3"/>
<dbReference type="RefSeq" id="WP_015157602.1">
    <property type="nucleotide sequence ID" value="NC_019697.1"/>
</dbReference>
<keyword evidence="3" id="KW-1185">Reference proteome</keyword>
<protein>
    <submittedName>
        <fullName evidence="2">Uncharacterized protein</fullName>
    </submittedName>
</protein>
<dbReference type="OrthoDB" id="616241at2"/>
<evidence type="ECO:0000313" key="3">
    <source>
        <dbReference type="Proteomes" id="UP000010366"/>
    </source>
</evidence>
<keyword evidence="1" id="KW-0732">Signal</keyword>
<dbReference type="Proteomes" id="UP000010366">
    <property type="component" value="Chromosome"/>
</dbReference>
<dbReference type="EMBL" id="CP003600">
    <property type="protein sequence ID" value="AFY91407.1"/>
    <property type="molecule type" value="Genomic_DNA"/>
</dbReference>
<dbReference type="AlphaFoldDB" id="K9U8K6"/>
<accession>K9U8K6</accession>
<dbReference type="KEGG" id="cmp:Cha6605_0100"/>
<evidence type="ECO:0000256" key="1">
    <source>
        <dbReference type="SAM" id="SignalP"/>
    </source>
</evidence>
<proteinExistence type="predicted"/>